<accession>A0ACC0BJU9</accession>
<name>A0ACC0BJU9_CATRO</name>
<protein>
    <submittedName>
        <fullName evidence="1">Uncharacterized protein</fullName>
    </submittedName>
</protein>
<comment type="caution">
    <text evidence="1">The sequence shown here is derived from an EMBL/GenBank/DDBJ whole genome shotgun (WGS) entry which is preliminary data.</text>
</comment>
<organism evidence="1 2">
    <name type="scientific">Catharanthus roseus</name>
    <name type="common">Madagascar periwinkle</name>
    <name type="synonym">Vinca rosea</name>
    <dbReference type="NCBI Taxonomy" id="4058"/>
    <lineage>
        <taxon>Eukaryota</taxon>
        <taxon>Viridiplantae</taxon>
        <taxon>Streptophyta</taxon>
        <taxon>Embryophyta</taxon>
        <taxon>Tracheophyta</taxon>
        <taxon>Spermatophyta</taxon>
        <taxon>Magnoliopsida</taxon>
        <taxon>eudicotyledons</taxon>
        <taxon>Gunneridae</taxon>
        <taxon>Pentapetalae</taxon>
        <taxon>asterids</taxon>
        <taxon>lamiids</taxon>
        <taxon>Gentianales</taxon>
        <taxon>Apocynaceae</taxon>
        <taxon>Rauvolfioideae</taxon>
        <taxon>Vinceae</taxon>
        <taxon>Catharanthinae</taxon>
        <taxon>Catharanthus</taxon>
    </lineage>
</organism>
<keyword evidence="2" id="KW-1185">Reference proteome</keyword>
<proteinExistence type="predicted"/>
<dbReference type="Proteomes" id="UP001060085">
    <property type="component" value="Linkage Group LG03"/>
</dbReference>
<dbReference type="EMBL" id="CM044703">
    <property type="protein sequence ID" value="KAI5672967.1"/>
    <property type="molecule type" value="Genomic_DNA"/>
</dbReference>
<sequence length="139" mass="15961">MMQGRNTVEEVLCLSALQGYTVFYRNCEKSNVLSDIVFAHSTSNPMIRTWSYVLIMSLGNLGAIDLNVLVESRFDPRSCYVATCIRHHFGWHVRELTIKKSAQLHRPSKSSELSRILFKDDSAPLMELLKKGVEYKVHR</sequence>
<gene>
    <name evidence="1" type="ORF">M9H77_13331</name>
</gene>
<evidence type="ECO:0000313" key="2">
    <source>
        <dbReference type="Proteomes" id="UP001060085"/>
    </source>
</evidence>
<evidence type="ECO:0000313" key="1">
    <source>
        <dbReference type="EMBL" id="KAI5672967.1"/>
    </source>
</evidence>
<reference evidence="2" key="1">
    <citation type="journal article" date="2023" name="Nat. Plants">
        <title>Single-cell RNA sequencing provides a high-resolution roadmap for understanding the multicellular compartmentation of specialized metabolism.</title>
        <authorList>
            <person name="Sun S."/>
            <person name="Shen X."/>
            <person name="Li Y."/>
            <person name="Li Y."/>
            <person name="Wang S."/>
            <person name="Li R."/>
            <person name="Zhang H."/>
            <person name="Shen G."/>
            <person name="Guo B."/>
            <person name="Wei J."/>
            <person name="Xu J."/>
            <person name="St-Pierre B."/>
            <person name="Chen S."/>
            <person name="Sun C."/>
        </authorList>
    </citation>
    <scope>NUCLEOTIDE SEQUENCE [LARGE SCALE GENOMIC DNA]</scope>
</reference>